<evidence type="ECO:0000256" key="4">
    <source>
        <dbReference type="ARBA" id="ARBA00022989"/>
    </source>
</evidence>
<keyword evidence="5 7" id="KW-0472">Membrane</keyword>
<dbReference type="GO" id="GO:0005886">
    <property type="term" value="C:plasma membrane"/>
    <property type="evidence" value="ECO:0007669"/>
    <property type="project" value="UniProtKB-SubCell"/>
</dbReference>
<feature type="transmembrane region" description="Helical" evidence="7">
    <location>
        <begin position="166"/>
        <end position="185"/>
    </location>
</feature>
<dbReference type="GeneID" id="98299839"/>
<keyword evidence="6 7" id="KW-0131">Cell cycle</keyword>
<evidence type="ECO:0000256" key="7">
    <source>
        <dbReference type="HAMAP-Rule" id="MF_00631"/>
    </source>
</evidence>
<comment type="similarity">
    <text evidence="7">Belongs to the CrgA family.</text>
</comment>
<evidence type="ECO:0000256" key="1">
    <source>
        <dbReference type="ARBA" id="ARBA00022475"/>
    </source>
</evidence>
<dbReference type="RefSeq" id="WP_033497702.1">
    <property type="nucleotide sequence ID" value="NZ_JBDOCD010000004.1"/>
</dbReference>
<evidence type="ECO:0000313" key="9">
    <source>
        <dbReference type="EMBL" id="KFI82837.1"/>
    </source>
</evidence>
<dbReference type="InterPro" id="IPR009619">
    <property type="entry name" value="CrgA"/>
</dbReference>
<feature type="compositionally biased region" description="Basic and acidic residues" evidence="8">
    <location>
        <begin position="32"/>
        <end position="44"/>
    </location>
</feature>
<dbReference type="Pfam" id="PF06781">
    <property type="entry name" value="CrgA"/>
    <property type="match status" value="1"/>
</dbReference>
<protein>
    <recommendedName>
        <fullName evidence="7">Cell division protein CrgA</fullName>
    </recommendedName>
</protein>
<accession>A0A087CHT7</accession>
<dbReference type="GO" id="GO:0051301">
    <property type="term" value="P:cell division"/>
    <property type="evidence" value="ECO:0007669"/>
    <property type="project" value="UniProtKB-UniRule"/>
</dbReference>
<evidence type="ECO:0000256" key="2">
    <source>
        <dbReference type="ARBA" id="ARBA00022618"/>
    </source>
</evidence>
<evidence type="ECO:0000256" key="8">
    <source>
        <dbReference type="SAM" id="MobiDB-lite"/>
    </source>
</evidence>
<keyword evidence="1 7" id="KW-1003">Cell membrane</keyword>
<dbReference type="NCBIfam" id="NF002593">
    <property type="entry name" value="PRK02251.1-2"/>
    <property type="match status" value="1"/>
</dbReference>
<feature type="region of interest" description="Disordered" evidence="8">
    <location>
        <begin position="1"/>
        <end position="81"/>
    </location>
</feature>
<proteinExistence type="inferred from homology"/>
<evidence type="ECO:0000256" key="5">
    <source>
        <dbReference type="ARBA" id="ARBA00023136"/>
    </source>
</evidence>
<feature type="transmembrane region" description="Helical" evidence="7">
    <location>
        <begin position="133"/>
        <end position="154"/>
    </location>
</feature>
<dbReference type="Proteomes" id="UP000029050">
    <property type="component" value="Unassembled WGS sequence"/>
</dbReference>
<comment type="caution">
    <text evidence="9">The sequence shown here is derived from an EMBL/GenBank/DDBJ whole genome shotgun (WGS) entry which is preliminary data.</text>
</comment>
<keyword evidence="3 7" id="KW-0812">Transmembrane</keyword>
<dbReference type="EMBL" id="JGZI01000008">
    <property type="protein sequence ID" value="KFI82837.1"/>
    <property type="molecule type" value="Genomic_DNA"/>
</dbReference>
<keyword evidence="10" id="KW-1185">Reference proteome</keyword>
<dbReference type="STRING" id="218140.BPSY_0628"/>
<comment type="subcellular location">
    <subcellularLocation>
        <location evidence="7">Cell membrane</location>
        <topology evidence="7">Multi-pass membrane protein</topology>
    </subcellularLocation>
</comment>
<evidence type="ECO:0000313" key="10">
    <source>
        <dbReference type="Proteomes" id="UP000029050"/>
    </source>
</evidence>
<keyword evidence="2 7" id="KW-0132">Cell division</keyword>
<dbReference type="AlphaFoldDB" id="A0A087CHT7"/>
<name>A0A087CHT7_9BIFI</name>
<dbReference type="HAMAP" id="MF_00631">
    <property type="entry name" value="CrgA"/>
    <property type="match status" value="1"/>
</dbReference>
<comment type="function">
    <text evidence="7">Involved in cell division.</text>
</comment>
<evidence type="ECO:0000256" key="3">
    <source>
        <dbReference type="ARBA" id="ARBA00022692"/>
    </source>
</evidence>
<sequence>MAEQELHETDAQARGSKQGNESGADVAIETSANDHTESEIREDASVDAPAEDAAHEGDDASDQSEPATQADEAEKTEDDESYGVSIDKVEAVLNATVDKSALTPQMKRMMQRQDDNTKRVEESIKGTKANPGWFVPLFCTLMVIGLIWCVVYYITGSYPIPNISAWNLAIGFAFIMLGFIMTMWWR</sequence>
<gene>
    <name evidence="7" type="primary">crgA</name>
    <name evidence="9" type="ORF">BPSY_0628</name>
</gene>
<reference evidence="9 10" key="1">
    <citation type="submission" date="2014-03" db="EMBL/GenBank/DDBJ databases">
        <title>Genomics of Bifidobacteria.</title>
        <authorList>
            <person name="Ventura M."/>
            <person name="Milani C."/>
            <person name="Lugli G.A."/>
        </authorList>
    </citation>
    <scope>NUCLEOTIDE SEQUENCE [LARGE SCALE GENOMIC DNA]</scope>
    <source>
        <strain evidence="9 10">LMG 21775</strain>
    </source>
</reference>
<organism evidence="9 10">
    <name type="scientific">Bifidobacterium psychraerophilum</name>
    <dbReference type="NCBI Taxonomy" id="218140"/>
    <lineage>
        <taxon>Bacteria</taxon>
        <taxon>Bacillati</taxon>
        <taxon>Actinomycetota</taxon>
        <taxon>Actinomycetes</taxon>
        <taxon>Bifidobacteriales</taxon>
        <taxon>Bifidobacteriaceae</taxon>
        <taxon>Bifidobacterium</taxon>
    </lineage>
</organism>
<keyword evidence="4 7" id="KW-1133">Transmembrane helix</keyword>
<feature type="compositionally biased region" description="Basic and acidic residues" evidence="8">
    <location>
        <begin position="1"/>
        <end position="11"/>
    </location>
</feature>
<evidence type="ECO:0000256" key="6">
    <source>
        <dbReference type="ARBA" id="ARBA00023306"/>
    </source>
</evidence>
<dbReference type="eggNOG" id="ENOG5032ZHR">
    <property type="taxonomic scope" value="Bacteria"/>
</dbReference>